<feature type="transmembrane region" description="Helical" evidence="19">
    <location>
        <begin position="33"/>
        <end position="51"/>
    </location>
</feature>
<comment type="catalytic activity">
    <reaction evidence="17 19">
        <text>alpha-ribazole + adenosylcob(III)inamide-GDP = adenosylcob(III)alamin + GMP + H(+)</text>
        <dbReference type="Rhea" id="RHEA:16049"/>
        <dbReference type="ChEBI" id="CHEBI:10329"/>
        <dbReference type="ChEBI" id="CHEBI:15378"/>
        <dbReference type="ChEBI" id="CHEBI:18408"/>
        <dbReference type="ChEBI" id="CHEBI:58115"/>
        <dbReference type="ChEBI" id="CHEBI:60487"/>
        <dbReference type="EC" id="2.7.8.26"/>
    </reaction>
</comment>
<dbReference type="Pfam" id="PF02654">
    <property type="entry name" value="CobS"/>
    <property type="match status" value="1"/>
</dbReference>
<evidence type="ECO:0000256" key="18">
    <source>
        <dbReference type="ARBA" id="ARBA00049504"/>
    </source>
</evidence>
<protein>
    <recommendedName>
        <fullName evidence="6 19">Adenosylcobinamide-GDP ribazoletransferase</fullName>
        <ecNumber evidence="5 19">2.7.8.26</ecNumber>
    </recommendedName>
    <alternativeName>
        <fullName evidence="16 19">Cobalamin synthase</fullName>
    </alternativeName>
    <alternativeName>
        <fullName evidence="15 19">Cobalamin-5'-phosphate synthase</fullName>
    </alternativeName>
</protein>
<comment type="pathway">
    <text evidence="3 19">Cofactor biosynthesis; adenosylcobalamin biosynthesis; adenosylcobalamin from cob(II)yrinate a,c-diamide: step 7/7.</text>
</comment>
<evidence type="ECO:0000256" key="9">
    <source>
        <dbReference type="ARBA" id="ARBA00022679"/>
    </source>
</evidence>
<dbReference type="EC" id="2.7.8.26" evidence="5 19"/>
<comment type="caution">
    <text evidence="19">Lacks conserved residue(s) required for the propagation of feature annotation.</text>
</comment>
<evidence type="ECO:0000256" key="13">
    <source>
        <dbReference type="ARBA" id="ARBA00023136"/>
    </source>
</evidence>
<keyword evidence="13 19" id="KW-0472">Membrane</keyword>
<evidence type="ECO:0000256" key="8">
    <source>
        <dbReference type="ARBA" id="ARBA00022573"/>
    </source>
</evidence>
<sequence length="249" mass="25964">MRFFSRLALPKINRVDDLTAPPDFTRISRAAPFAGFVIALPAAALGVFLGFTELPSLAVATIITGFLAATTGALHEDGLGDVADGFFGGATRERRLEIMKDSRIGAFGALTLIITVALRISLLAALWQRFSPADAALLFLGGEALSRALLVWQWHSLPLARPNGLAAKFGKPGRKIVQQALVFAIPLLVPAALLLSLPALSLALLLAAGAAYATGRLALAKIGGITGDVLGATQQFSGLGFLIGLLMVP</sequence>
<gene>
    <name evidence="19" type="primary">cobS</name>
    <name evidence="20" type="ORF">ON753_11710</name>
</gene>
<keyword evidence="9 19" id="KW-0808">Transferase</keyword>
<evidence type="ECO:0000256" key="4">
    <source>
        <dbReference type="ARBA" id="ARBA00010561"/>
    </source>
</evidence>
<evidence type="ECO:0000256" key="2">
    <source>
        <dbReference type="ARBA" id="ARBA00004651"/>
    </source>
</evidence>
<evidence type="ECO:0000256" key="19">
    <source>
        <dbReference type="HAMAP-Rule" id="MF_00719"/>
    </source>
</evidence>
<dbReference type="RefSeq" id="WP_265962702.1">
    <property type="nucleotide sequence ID" value="NZ_JAPEVI010000003.1"/>
</dbReference>
<dbReference type="HAMAP" id="MF_00719">
    <property type="entry name" value="CobS"/>
    <property type="match status" value="1"/>
</dbReference>
<organism evidence="20 21">
    <name type="scientific">Roseibium salinum</name>
    <dbReference type="NCBI Taxonomy" id="1604349"/>
    <lineage>
        <taxon>Bacteria</taxon>
        <taxon>Pseudomonadati</taxon>
        <taxon>Pseudomonadota</taxon>
        <taxon>Alphaproteobacteria</taxon>
        <taxon>Hyphomicrobiales</taxon>
        <taxon>Stappiaceae</taxon>
        <taxon>Roseibium</taxon>
    </lineage>
</organism>
<evidence type="ECO:0000256" key="11">
    <source>
        <dbReference type="ARBA" id="ARBA00022842"/>
    </source>
</evidence>
<evidence type="ECO:0000256" key="14">
    <source>
        <dbReference type="ARBA" id="ARBA00025228"/>
    </source>
</evidence>
<dbReference type="Proteomes" id="UP001300261">
    <property type="component" value="Unassembled WGS sequence"/>
</dbReference>
<keyword evidence="21" id="KW-1185">Reference proteome</keyword>
<keyword evidence="7 19" id="KW-1003">Cell membrane</keyword>
<name>A0ABT3R1J6_9HYPH</name>
<keyword evidence="12 19" id="KW-1133">Transmembrane helix</keyword>
<keyword evidence="11 19" id="KW-0460">Magnesium</keyword>
<evidence type="ECO:0000256" key="17">
    <source>
        <dbReference type="ARBA" id="ARBA00048623"/>
    </source>
</evidence>
<proteinExistence type="inferred from homology"/>
<evidence type="ECO:0000256" key="1">
    <source>
        <dbReference type="ARBA" id="ARBA00001946"/>
    </source>
</evidence>
<comment type="function">
    <text evidence="14 19">Joins adenosylcobinamide-GDP and alpha-ribazole to generate adenosylcobalamin (Ado-cobalamin). Also synthesizes adenosylcobalamin 5'-phosphate from adenosylcobinamide-GDP and alpha-ribazole 5'-phosphate.</text>
</comment>
<dbReference type="PANTHER" id="PTHR34148">
    <property type="entry name" value="ADENOSYLCOBINAMIDE-GDP RIBAZOLETRANSFERASE"/>
    <property type="match status" value="1"/>
</dbReference>
<evidence type="ECO:0000256" key="10">
    <source>
        <dbReference type="ARBA" id="ARBA00022692"/>
    </source>
</evidence>
<comment type="catalytic activity">
    <reaction evidence="18 19">
        <text>alpha-ribazole 5'-phosphate + adenosylcob(III)inamide-GDP = adenosylcob(III)alamin 5'-phosphate + GMP + H(+)</text>
        <dbReference type="Rhea" id="RHEA:23560"/>
        <dbReference type="ChEBI" id="CHEBI:15378"/>
        <dbReference type="ChEBI" id="CHEBI:57918"/>
        <dbReference type="ChEBI" id="CHEBI:58115"/>
        <dbReference type="ChEBI" id="CHEBI:60487"/>
        <dbReference type="ChEBI" id="CHEBI:60493"/>
        <dbReference type="EC" id="2.7.8.26"/>
    </reaction>
</comment>
<dbReference type="EMBL" id="JAPEVI010000003">
    <property type="protein sequence ID" value="MCX2723032.1"/>
    <property type="molecule type" value="Genomic_DNA"/>
</dbReference>
<reference evidence="20 21" key="1">
    <citation type="journal article" date="2016" name="Int. J. Syst. Evol. Microbiol.">
        <title>Labrenzia salina sp. nov., isolated from the rhizosphere of the halophyte Arthrocnemum macrostachyum.</title>
        <authorList>
            <person name="Camacho M."/>
            <person name="Redondo-Gomez S."/>
            <person name="Rodriguez-Llorente I."/>
            <person name="Rohde M."/>
            <person name="Sproer C."/>
            <person name="Schumann P."/>
            <person name="Klenk H.P."/>
            <person name="Montero-Calasanz M.D.C."/>
        </authorList>
    </citation>
    <scope>NUCLEOTIDE SEQUENCE [LARGE SCALE GENOMIC DNA]</scope>
    <source>
        <strain evidence="20 21">DSM 29163</strain>
    </source>
</reference>
<comment type="subcellular location">
    <subcellularLocation>
        <location evidence="2 19">Cell membrane</location>
        <topology evidence="2 19">Multi-pass membrane protein</topology>
    </subcellularLocation>
</comment>
<evidence type="ECO:0000256" key="15">
    <source>
        <dbReference type="ARBA" id="ARBA00032605"/>
    </source>
</evidence>
<comment type="caution">
    <text evidence="20">The sequence shown here is derived from an EMBL/GenBank/DDBJ whole genome shotgun (WGS) entry which is preliminary data.</text>
</comment>
<comment type="cofactor">
    <cofactor evidence="1 19">
        <name>Mg(2+)</name>
        <dbReference type="ChEBI" id="CHEBI:18420"/>
    </cofactor>
</comment>
<feature type="transmembrane region" description="Helical" evidence="19">
    <location>
        <begin position="104"/>
        <end position="127"/>
    </location>
</feature>
<comment type="similarity">
    <text evidence="4 19">Belongs to the CobS family.</text>
</comment>
<evidence type="ECO:0000256" key="12">
    <source>
        <dbReference type="ARBA" id="ARBA00022989"/>
    </source>
</evidence>
<evidence type="ECO:0000256" key="5">
    <source>
        <dbReference type="ARBA" id="ARBA00013200"/>
    </source>
</evidence>
<evidence type="ECO:0000313" key="20">
    <source>
        <dbReference type="EMBL" id="MCX2723032.1"/>
    </source>
</evidence>
<keyword evidence="10 19" id="KW-0812">Transmembrane</keyword>
<evidence type="ECO:0000313" key="21">
    <source>
        <dbReference type="Proteomes" id="UP001300261"/>
    </source>
</evidence>
<feature type="transmembrane region" description="Helical" evidence="19">
    <location>
        <begin position="181"/>
        <end position="209"/>
    </location>
</feature>
<dbReference type="InterPro" id="IPR003805">
    <property type="entry name" value="CobS"/>
</dbReference>
<accession>A0ABT3R1J6</accession>
<evidence type="ECO:0000256" key="7">
    <source>
        <dbReference type="ARBA" id="ARBA00022475"/>
    </source>
</evidence>
<keyword evidence="8 19" id="KW-0169">Cobalamin biosynthesis</keyword>
<evidence type="ECO:0000256" key="6">
    <source>
        <dbReference type="ARBA" id="ARBA00015850"/>
    </source>
</evidence>
<evidence type="ECO:0000256" key="16">
    <source>
        <dbReference type="ARBA" id="ARBA00032853"/>
    </source>
</evidence>
<evidence type="ECO:0000256" key="3">
    <source>
        <dbReference type="ARBA" id="ARBA00004663"/>
    </source>
</evidence>
<dbReference type="PANTHER" id="PTHR34148:SF1">
    <property type="entry name" value="ADENOSYLCOBINAMIDE-GDP RIBAZOLETRANSFERASE"/>
    <property type="match status" value="1"/>
</dbReference>